<evidence type="ECO:0008006" key="3">
    <source>
        <dbReference type="Google" id="ProtNLM"/>
    </source>
</evidence>
<dbReference type="EMBL" id="VSSQ01019695">
    <property type="protein sequence ID" value="MPM63952.1"/>
    <property type="molecule type" value="Genomic_DNA"/>
</dbReference>
<evidence type="ECO:0000313" key="2">
    <source>
        <dbReference type="EMBL" id="MPM63952.1"/>
    </source>
</evidence>
<dbReference type="GO" id="GO:0003677">
    <property type="term" value="F:DNA binding"/>
    <property type="evidence" value="ECO:0007669"/>
    <property type="project" value="InterPro"/>
</dbReference>
<keyword evidence="1" id="KW-0175">Coiled coil</keyword>
<dbReference type="GO" id="GO:0004803">
    <property type="term" value="F:transposase activity"/>
    <property type="evidence" value="ECO:0007669"/>
    <property type="project" value="InterPro"/>
</dbReference>
<protein>
    <recommendedName>
        <fullName evidence="3">Transposase</fullName>
    </recommendedName>
</protein>
<dbReference type="InterPro" id="IPR002514">
    <property type="entry name" value="Transposase_8"/>
</dbReference>
<comment type="caution">
    <text evidence="2">The sequence shown here is derived from an EMBL/GenBank/DDBJ whole genome shotgun (WGS) entry which is preliminary data.</text>
</comment>
<name>A0A645BF36_9ZZZZ</name>
<dbReference type="SUPFAM" id="SSF46689">
    <property type="entry name" value="Homeodomain-like"/>
    <property type="match status" value="1"/>
</dbReference>
<feature type="coiled-coil region" evidence="1">
    <location>
        <begin position="65"/>
        <end position="92"/>
    </location>
</feature>
<sequence length="119" mass="13933">MDKNLRKEPITDAFRYKVVSDYFYKGGSYKEVATRNGITEPTLYRWIRIFAPTSEPIVELSHGTEDMEYTEKKKLEKRIKDLEKALEYSNLRADAYKKAIDIAEDKFNITLLKKSGTKQ</sequence>
<proteinExistence type="predicted"/>
<organism evidence="2">
    <name type="scientific">bioreactor metagenome</name>
    <dbReference type="NCBI Taxonomy" id="1076179"/>
    <lineage>
        <taxon>unclassified sequences</taxon>
        <taxon>metagenomes</taxon>
        <taxon>ecological metagenomes</taxon>
    </lineage>
</organism>
<dbReference type="InterPro" id="IPR009057">
    <property type="entry name" value="Homeodomain-like_sf"/>
</dbReference>
<evidence type="ECO:0000256" key="1">
    <source>
        <dbReference type="SAM" id="Coils"/>
    </source>
</evidence>
<dbReference type="Pfam" id="PF01527">
    <property type="entry name" value="HTH_Tnp_1"/>
    <property type="match status" value="1"/>
</dbReference>
<dbReference type="AlphaFoldDB" id="A0A645BF36"/>
<gene>
    <name evidence="2" type="ORF">SDC9_110837</name>
</gene>
<reference evidence="2" key="1">
    <citation type="submission" date="2019-08" db="EMBL/GenBank/DDBJ databases">
        <authorList>
            <person name="Kucharzyk K."/>
            <person name="Murdoch R.W."/>
            <person name="Higgins S."/>
            <person name="Loffler F."/>
        </authorList>
    </citation>
    <scope>NUCLEOTIDE SEQUENCE</scope>
</reference>
<dbReference type="GO" id="GO:0006313">
    <property type="term" value="P:DNA transposition"/>
    <property type="evidence" value="ECO:0007669"/>
    <property type="project" value="InterPro"/>
</dbReference>
<accession>A0A645BF36</accession>